<dbReference type="Gene3D" id="1.25.40.10">
    <property type="entry name" value="Tetratricopeptide repeat domain"/>
    <property type="match status" value="2"/>
</dbReference>
<dbReference type="EMBL" id="JAQQKX010000002">
    <property type="protein sequence ID" value="MDC7682403.1"/>
    <property type="molecule type" value="Genomic_DNA"/>
</dbReference>
<dbReference type="PANTHER" id="PTHR43628">
    <property type="entry name" value="ACTIVATOR OF C KINASE PROTEIN 1-RELATED"/>
    <property type="match status" value="1"/>
</dbReference>
<dbReference type="RefSeq" id="WP_272746893.1">
    <property type="nucleotide sequence ID" value="NZ_JAQQKX010000002.1"/>
</dbReference>
<dbReference type="Proteomes" id="UP001214854">
    <property type="component" value="Unassembled WGS sequence"/>
</dbReference>
<dbReference type="InterPro" id="IPR011990">
    <property type="entry name" value="TPR-like_helical_dom_sf"/>
</dbReference>
<evidence type="ECO:0000313" key="3">
    <source>
        <dbReference type="Proteomes" id="UP001214854"/>
    </source>
</evidence>
<evidence type="ECO:0000256" key="1">
    <source>
        <dbReference type="SAM" id="SignalP"/>
    </source>
</evidence>
<dbReference type="InterPro" id="IPR006597">
    <property type="entry name" value="Sel1-like"/>
</dbReference>
<keyword evidence="3" id="KW-1185">Reference proteome</keyword>
<dbReference type="SMART" id="SM00671">
    <property type="entry name" value="SEL1"/>
    <property type="match status" value="5"/>
</dbReference>
<dbReference type="InterPro" id="IPR052945">
    <property type="entry name" value="Mitotic_Regulator"/>
</dbReference>
<reference evidence="2 3" key="1">
    <citation type="submission" date="2023-01" db="EMBL/GenBank/DDBJ databases">
        <title>Novel species of the genus Asticcacaulis isolated from rivers.</title>
        <authorList>
            <person name="Lu H."/>
        </authorList>
    </citation>
    <scope>NUCLEOTIDE SEQUENCE [LARGE SCALE GENOMIC DNA]</scope>
    <source>
        <strain evidence="2 3">BYS171W</strain>
    </source>
</reference>
<comment type="caution">
    <text evidence="2">The sequence shown here is derived from an EMBL/GenBank/DDBJ whole genome shotgun (WGS) entry which is preliminary data.</text>
</comment>
<name>A0ABT5HR26_9CAUL</name>
<proteinExistence type="predicted"/>
<keyword evidence="1" id="KW-0732">Signal</keyword>
<dbReference type="Pfam" id="PF08238">
    <property type="entry name" value="Sel1"/>
    <property type="match status" value="5"/>
</dbReference>
<dbReference type="SUPFAM" id="SSF81901">
    <property type="entry name" value="HCP-like"/>
    <property type="match status" value="2"/>
</dbReference>
<protein>
    <submittedName>
        <fullName evidence="2">SEL1-like repeat protein</fullName>
    </submittedName>
</protein>
<evidence type="ECO:0000313" key="2">
    <source>
        <dbReference type="EMBL" id="MDC7682403.1"/>
    </source>
</evidence>
<sequence length="448" mass="48751">MNSNTALAIVLLTTAMACTAEAQTQSSRDFQDTYGTASGTQDYRARRDAEKAVALPQVDTDVAEAIRKKDYPYLLKRYDKDCSKAVATGAKSKNLPERATRLNRTPQALRSCHDLADMYRKGLGVPADIVKATELYTQSMYLGVSTSQDVLIGMAPDPQARIALITSMATNPRLGVDNRCLATRLLAELYVKGDGVAKDLHEAMKWHRLCYDSAGDLIDTVMPDFVLTGALRLIDLYTLPDPQLRNLPEALTIAERVIASKGTVETRGLAQARYQAGRLLYNGEAGPKDQKRGVDLLEKAGGAGHVDAMLLVAEIYDRGEGVVMDKARAALWLDDAVSARNPRALYLKGQKVHAANDRIGAKTLWLDAAREGHVEAQYALGQYFLNDTAKTPNDQANAYVWLDVAARNGHPQAGAARDALKSQLPPELLKAAEGAEVNLLKAYPKIIG</sequence>
<accession>A0ABT5HR26</accession>
<gene>
    <name evidence="2" type="ORF">PQU92_03895</name>
</gene>
<organism evidence="2 3">
    <name type="scientific">Asticcacaulis aquaticus</name>
    <dbReference type="NCBI Taxonomy" id="2984212"/>
    <lineage>
        <taxon>Bacteria</taxon>
        <taxon>Pseudomonadati</taxon>
        <taxon>Pseudomonadota</taxon>
        <taxon>Alphaproteobacteria</taxon>
        <taxon>Caulobacterales</taxon>
        <taxon>Caulobacteraceae</taxon>
        <taxon>Asticcacaulis</taxon>
    </lineage>
</organism>
<feature type="chain" id="PRO_5045803586" evidence="1">
    <location>
        <begin position="23"/>
        <end position="448"/>
    </location>
</feature>
<dbReference type="PANTHER" id="PTHR43628:SF1">
    <property type="entry name" value="CHITIN SYNTHASE REGULATORY FACTOR 2-RELATED"/>
    <property type="match status" value="1"/>
</dbReference>
<feature type="signal peptide" evidence="1">
    <location>
        <begin position="1"/>
        <end position="22"/>
    </location>
</feature>